<evidence type="ECO:0000256" key="1">
    <source>
        <dbReference type="ARBA" id="ARBA00006781"/>
    </source>
</evidence>
<dbReference type="OrthoDB" id="27543at2759"/>
<dbReference type="PIRSF" id="PIRSF028983">
    <property type="entry name" value="BCP1"/>
    <property type="match status" value="1"/>
</dbReference>
<evidence type="ECO:0000313" key="5">
    <source>
        <dbReference type="Proteomes" id="UP001152799"/>
    </source>
</evidence>
<proteinExistence type="inferred from homology"/>
<name>A0A9N9MY04_9CUCU</name>
<dbReference type="EMBL" id="OU892285">
    <property type="protein sequence ID" value="CAG9773168.1"/>
    <property type="molecule type" value="Genomic_DNA"/>
</dbReference>
<reference evidence="4" key="1">
    <citation type="submission" date="2022-01" db="EMBL/GenBank/DDBJ databases">
        <authorList>
            <person name="King R."/>
        </authorList>
    </citation>
    <scope>NUCLEOTIDE SEQUENCE</scope>
</reference>
<keyword evidence="5" id="KW-1185">Reference proteome</keyword>
<evidence type="ECO:0000256" key="2">
    <source>
        <dbReference type="PIRNR" id="PIRNR028983"/>
    </source>
</evidence>
<dbReference type="Pfam" id="PF13862">
    <property type="entry name" value="BCCIP"/>
    <property type="match status" value="1"/>
</dbReference>
<feature type="region of interest" description="Disordered" evidence="3">
    <location>
        <begin position="1"/>
        <end position="31"/>
    </location>
</feature>
<dbReference type="PANTHER" id="PTHR13261:SF0">
    <property type="entry name" value="BRCA2 AND CDKN1A-INTERACTING PROTEIN"/>
    <property type="match status" value="1"/>
</dbReference>
<dbReference type="InterPro" id="IPR025602">
    <property type="entry name" value="BCP1_family"/>
</dbReference>
<gene>
    <name evidence="4" type="ORF">CEUTPL_LOCUS13566</name>
</gene>
<evidence type="ECO:0000313" key="4">
    <source>
        <dbReference type="EMBL" id="CAG9773168.1"/>
    </source>
</evidence>
<comment type="similarity">
    <text evidence="1 2">Belongs to the BCP1 family.</text>
</comment>
<evidence type="ECO:0000256" key="3">
    <source>
        <dbReference type="SAM" id="MobiDB-lite"/>
    </source>
</evidence>
<protein>
    <recommendedName>
        <fullName evidence="2">Protein BCCIP homolog</fullName>
    </recommendedName>
</protein>
<dbReference type="Proteomes" id="UP001152799">
    <property type="component" value="Chromosome 9"/>
</dbReference>
<sequence>MAGPPKKPKKIEKPTESGDESMSEEENEIQTETEIQANFDGRFLGAEHYHGIKRLLLQLFLKADIDLGQITDLLIGQTGIGSVLQQAIESDDDDEEEDMDVVEATTVFAVTSILNLTANKETPCIKQLYSLLEELTVQHASQEAKEGITKILQQNDKIGFLIHERIVNIPAKISVPMLTALNEEIEKTKKKNTSYDFDYLIIISKTTKPKIGQNGVGETFTNEEEQFFLKKAEWTFDFNVEKDCDLVAADCLPEEEQLVPFRRISVFRASVFRNIVDTITNIIN</sequence>
<dbReference type="PANTHER" id="PTHR13261">
    <property type="entry name" value="BRCA2 AND CDKN1A INTERACTING PROTEIN"/>
    <property type="match status" value="1"/>
</dbReference>
<dbReference type="GO" id="GO:0005634">
    <property type="term" value="C:nucleus"/>
    <property type="evidence" value="ECO:0007669"/>
    <property type="project" value="TreeGrafter"/>
</dbReference>
<organism evidence="4 5">
    <name type="scientific">Ceutorhynchus assimilis</name>
    <name type="common">cabbage seed weevil</name>
    <dbReference type="NCBI Taxonomy" id="467358"/>
    <lineage>
        <taxon>Eukaryota</taxon>
        <taxon>Metazoa</taxon>
        <taxon>Ecdysozoa</taxon>
        <taxon>Arthropoda</taxon>
        <taxon>Hexapoda</taxon>
        <taxon>Insecta</taxon>
        <taxon>Pterygota</taxon>
        <taxon>Neoptera</taxon>
        <taxon>Endopterygota</taxon>
        <taxon>Coleoptera</taxon>
        <taxon>Polyphaga</taxon>
        <taxon>Cucujiformia</taxon>
        <taxon>Curculionidae</taxon>
        <taxon>Ceutorhynchinae</taxon>
        <taxon>Ceutorhynchus</taxon>
    </lineage>
</organism>
<dbReference type="AlphaFoldDB" id="A0A9N9MY04"/>
<feature type="compositionally biased region" description="Acidic residues" evidence="3">
    <location>
        <begin position="17"/>
        <end position="31"/>
    </location>
</feature>
<feature type="compositionally biased region" description="Basic residues" evidence="3">
    <location>
        <begin position="1"/>
        <end position="10"/>
    </location>
</feature>
<accession>A0A9N9MY04</accession>